<dbReference type="EMBL" id="AP024718">
    <property type="protein sequence ID" value="BCX88852.1"/>
    <property type="molecule type" value="Genomic_DNA"/>
</dbReference>
<keyword evidence="4" id="KW-0175">Coiled coil</keyword>
<name>A0AAU9CMJ9_9GAMM</name>
<dbReference type="PANTHER" id="PTHR45138:SF9">
    <property type="entry name" value="DIGUANYLATE CYCLASE DGCM-RELATED"/>
    <property type="match status" value="1"/>
</dbReference>
<dbReference type="GO" id="GO:0043709">
    <property type="term" value="P:cell adhesion involved in single-species biofilm formation"/>
    <property type="evidence" value="ECO:0007669"/>
    <property type="project" value="TreeGrafter"/>
</dbReference>
<gene>
    <name evidence="6" type="ORF">MIN45_P1222</name>
</gene>
<comment type="catalytic activity">
    <reaction evidence="3">
        <text>2 GTP = 3',3'-c-di-GMP + 2 diphosphate</text>
        <dbReference type="Rhea" id="RHEA:24898"/>
        <dbReference type="ChEBI" id="CHEBI:33019"/>
        <dbReference type="ChEBI" id="CHEBI:37565"/>
        <dbReference type="ChEBI" id="CHEBI:58805"/>
        <dbReference type="EC" id="2.7.7.65"/>
    </reaction>
</comment>
<dbReference type="GO" id="GO:0005886">
    <property type="term" value="C:plasma membrane"/>
    <property type="evidence" value="ECO:0007669"/>
    <property type="project" value="TreeGrafter"/>
</dbReference>
<keyword evidence="6" id="KW-0808">Transferase</keyword>
<dbReference type="SUPFAM" id="SSF55073">
    <property type="entry name" value="Nucleotide cyclase"/>
    <property type="match status" value="1"/>
</dbReference>
<dbReference type="Pfam" id="PF20975">
    <property type="entry name" value="DGCcoil"/>
    <property type="match status" value="1"/>
</dbReference>
<dbReference type="InterPro" id="IPR029787">
    <property type="entry name" value="Nucleotide_cyclase"/>
</dbReference>
<dbReference type="InterPro" id="IPR043128">
    <property type="entry name" value="Rev_trsase/Diguanyl_cyclase"/>
</dbReference>
<evidence type="ECO:0000256" key="1">
    <source>
        <dbReference type="ARBA" id="ARBA00001946"/>
    </source>
</evidence>
<dbReference type="RefSeq" id="WP_286291048.1">
    <property type="nucleotide sequence ID" value="NZ_AP024718.1"/>
</dbReference>
<keyword evidence="6" id="KW-0548">Nucleotidyltransferase</keyword>
<sequence length="504" mass="57188">MTETNPWKQKAVDLARELDEQQALQARNEKRLARALIRLTLAYEGCRPAADPGLAQLREILRKGILNQHRLKQVDALTEQILRHGQEETDGAPPSWQQEVIAFLYECAPDERERQRLEALAGKAFPDGAALRDALRDLFAAPPRSPWQRLGEWFGGRRRRESDGIASLQRQLLGLLAEIEIPPDLAEAGERLTGVLTQEGAVAEALEGTAELLNAINARLQQEQAAIESFLEQLSGKLQTLESQTLDVSELLLGEGGDWNEKLSIHVDHLRLHTLRETDLESLKQAVAERLDILSAQLQAFREAEQSRNQTAERQIAELTRRLRELEQEAEDLRQRLRLAHHQALHDPLTGLPNRQAVDERLVQEFARWRRFGEPFSLLLWDVDHFKRINDRFGHQAGDKALRVVAQVLRKGIREVDFVGRYGGEEFLMLLPETGREGALKLAEKLRRAVKECGFNSRGKPVPITISCGLTQVQENDTPESLIERADQALYEAKERGRDRCIAR</sequence>
<proteinExistence type="predicted"/>
<dbReference type="PROSITE" id="PS50887">
    <property type="entry name" value="GGDEF"/>
    <property type="match status" value="1"/>
</dbReference>
<evidence type="ECO:0000313" key="6">
    <source>
        <dbReference type="EMBL" id="BCX88852.1"/>
    </source>
</evidence>
<dbReference type="GO" id="GO:0052621">
    <property type="term" value="F:diguanylate cyclase activity"/>
    <property type="evidence" value="ECO:0007669"/>
    <property type="project" value="UniProtKB-EC"/>
</dbReference>
<dbReference type="EC" id="2.7.7.65" evidence="2"/>
<feature type="coiled-coil region" evidence="4">
    <location>
        <begin position="302"/>
        <end position="343"/>
    </location>
</feature>
<dbReference type="NCBIfam" id="TIGR00254">
    <property type="entry name" value="GGDEF"/>
    <property type="match status" value="1"/>
</dbReference>
<feature type="domain" description="GGDEF" evidence="5">
    <location>
        <begin position="374"/>
        <end position="504"/>
    </location>
</feature>
<dbReference type="InterPro" id="IPR048516">
    <property type="entry name" value="DGCcoil"/>
</dbReference>
<feature type="coiled-coil region" evidence="4">
    <location>
        <begin position="203"/>
        <end position="233"/>
    </location>
</feature>
<dbReference type="Proteomes" id="UP001321450">
    <property type="component" value="Chromosome"/>
</dbReference>
<dbReference type="CDD" id="cd01949">
    <property type="entry name" value="GGDEF"/>
    <property type="match status" value="1"/>
</dbReference>
<dbReference type="KEGG" id="meiy:MIN45_P1222"/>
<dbReference type="InterPro" id="IPR000160">
    <property type="entry name" value="GGDEF_dom"/>
</dbReference>
<dbReference type="SMART" id="SM00267">
    <property type="entry name" value="GGDEF"/>
    <property type="match status" value="1"/>
</dbReference>
<dbReference type="GO" id="GO:1902201">
    <property type="term" value="P:negative regulation of bacterial-type flagellum-dependent cell motility"/>
    <property type="evidence" value="ECO:0007669"/>
    <property type="project" value="TreeGrafter"/>
</dbReference>
<dbReference type="FunFam" id="3.30.70.270:FF:000001">
    <property type="entry name" value="Diguanylate cyclase domain protein"/>
    <property type="match status" value="1"/>
</dbReference>
<keyword evidence="7" id="KW-1185">Reference proteome</keyword>
<dbReference type="Pfam" id="PF00990">
    <property type="entry name" value="GGDEF"/>
    <property type="match status" value="1"/>
</dbReference>
<dbReference type="PANTHER" id="PTHR45138">
    <property type="entry name" value="REGULATORY COMPONENTS OF SENSORY TRANSDUCTION SYSTEM"/>
    <property type="match status" value="1"/>
</dbReference>
<evidence type="ECO:0000256" key="2">
    <source>
        <dbReference type="ARBA" id="ARBA00012528"/>
    </source>
</evidence>
<comment type="cofactor">
    <cofactor evidence="1">
        <name>Mg(2+)</name>
        <dbReference type="ChEBI" id="CHEBI:18420"/>
    </cofactor>
</comment>
<organism evidence="6 7">
    <name type="scientific">Methylomarinovum tepidoasis</name>
    <dbReference type="NCBI Taxonomy" id="2840183"/>
    <lineage>
        <taxon>Bacteria</taxon>
        <taxon>Pseudomonadati</taxon>
        <taxon>Pseudomonadota</taxon>
        <taxon>Gammaproteobacteria</taxon>
        <taxon>Methylococcales</taxon>
        <taxon>Methylothermaceae</taxon>
        <taxon>Methylomarinovum</taxon>
    </lineage>
</organism>
<evidence type="ECO:0000313" key="7">
    <source>
        <dbReference type="Proteomes" id="UP001321450"/>
    </source>
</evidence>
<dbReference type="Gene3D" id="3.30.70.270">
    <property type="match status" value="1"/>
</dbReference>
<protein>
    <recommendedName>
        <fullName evidence="2">diguanylate cyclase</fullName>
        <ecNumber evidence="2">2.7.7.65</ecNumber>
    </recommendedName>
</protein>
<evidence type="ECO:0000256" key="3">
    <source>
        <dbReference type="ARBA" id="ARBA00034247"/>
    </source>
</evidence>
<dbReference type="AlphaFoldDB" id="A0AAU9CMJ9"/>
<dbReference type="InterPro" id="IPR050469">
    <property type="entry name" value="Diguanylate_Cyclase"/>
</dbReference>
<evidence type="ECO:0000256" key="4">
    <source>
        <dbReference type="SAM" id="Coils"/>
    </source>
</evidence>
<accession>A0AAU9CMJ9</accession>
<evidence type="ECO:0000259" key="5">
    <source>
        <dbReference type="PROSITE" id="PS50887"/>
    </source>
</evidence>
<reference evidence="7" key="1">
    <citation type="journal article" date="2024" name="Int. J. Syst. Evol. Microbiol.">
        <title>Methylomarinovum tepidoasis sp. nov., a moderately thermophilic methanotroph of the family Methylothermaceae isolated from a deep-sea hydrothermal field.</title>
        <authorList>
            <person name="Hirayama H."/>
            <person name="Takaki Y."/>
            <person name="Abe M."/>
            <person name="Miyazaki M."/>
            <person name="Uematsu K."/>
            <person name="Matsui Y."/>
            <person name="Takai K."/>
        </authorList>
    </citation>
    <scope>NUCLEOTIDE SEQUENCE [LARGE SCALE GENOMIC DNA]</scope>
    <source>
        <strain evidence="7">IN45</strain>
    </source>
</reference>